<evidence type="ECO:0000313" key="2">
    <source>
        <dbReference type="Proteomes" id="UP000694300"/>
    </source>
</evidence>
<evidence type="ECO:0008006" key="3">
    <source>
        <dbReference type="Google" id="ProtNLM"/>
    </source>
</evidence>
<gene>
    <name evidence="1" type="ORF">I4I82_01015</name>
</gene>
<organism evidence="1 2">
    <name type="scientific">Pseudonocardia oceani</name>
    <dbReference type="NCBI Taxonomy" id="2792013"/>
    <lineage>
        <taxon>Bacteria</taxon>
        <taxon>Bacillati</taxon>
        <taxon>Actinomycetota</taxon>
        <taxon>Actinomycetes</taxon>
        <taxon>Pseudonocardiales</taxon>
        <taxon>Pseudonocardiaceae</taxon>
        <taxon>Pseudonocardia</taxon>
    </lineage>
</organism>
<comment type="caution">
    <text evidence="1">The sequence shown here is derived from an EMBL/GenBank/DDBJ whole genome shotgun (WGS) entry which is preliminary data.</text>
</comment>
<evidence type="ECO:0000313" key="1">
    <source>
        <dbReference type="EMBL" id="MBW0126275.1"/>
    </source>
</evidence>
<dbReference type="RefSeq" id="WP_218589694.1">
    <property type="nucleotide sequence ID" value="NZ_JADQDE010000057.1"/>
</dbReference>
<proteinExistence type="predicted"/>
<accession>A0ABS6U242</accession>
<name>A0ABS6U242_9PSEU</name>
<sequence length="154" mass="17682">MNEINEIDLLSRHEQIAWVRGRLRYLDEMEADLRGQPWTVDCAEALHELSTARPVLLAALDALEHPTFWQRLNHAVTRAAAKGAVQQDLKRRRKRIHCWDCHGSGRRQAGGGTYRYFEDCPCGGVVTRHEATPEIDAALEGADRLRREINESWR</sequence>
<keyword evidence="2" id="KW-1185">Reference proteome</keyword>
<protein>
    <recommendedName>
        <fullName evidence="3">Recombinase zinc beta ribbon domain-containing protein</fullName>
    </recommendedName>
</protein>
<dbReference type="EMBL" id="JADQDF010000001">
    <property type="protein sequence ID" value="MBW0126275.1"/>
    <property type="molecule type" value="Genomic_DNA"/>
</dbReference>
<reference evidence="1 2" key="1">
    <citation type="submission" date="2020-11" db="EMBL/GenBank/DDBJ databases">
        <title>Pseudonocardia abyssalis sp. nov. and Pseudonocardia oceani sp. nov., description and phylogenomic analysis of two novel actinomycetes isolated from the deep Southern Ocean.</title>
        <authorList>
            <person name="Parra J."/>
        </authorList>
    </citation>
    <scope>NUCLEOTIDE SEQUENCE [LARGE SCALE GENOMIC DNA]</scope>
    <source>
        <strain evidence="2">KRD185</strain>
    </source>
</reference>
<dbReference type="Proteomes" id="UP000694300">
    <property type="component" value="Unassembled WGS sequence"/>
</dbReference>